<dbReference type="Pfam" id="PF04314">
    <property type="entry name" value="PCuAC"/>
    <property type="match status" value="1"/>
</dbReference>
<gene>
    <name evidence="3" type="ORF">N4261_07270</name>
</gene>
<evidence type="ECO:0000256" key="1">
    <source>
        <dbReference type="SAM" id="MobiDB-lite"/>
    </source>
</evidence>
<dbReference type="SUPFAM" id="SSF110087">
    <property type="entry name" value="DR1885-like metal-binding protein"/>
    <property type="match status" value="1"/>
</dbReference>
<organism evidence="3 4">
    <name type="scientific">Roseateles amylovorans</name>
    <dbReference type="NCBI Taxonomy" id="2978473"/>
    <lineage>
        <taxon>Bacteria</taxon>
        <taxon>Pseudomonadati</taxon>
        <taxon>Pseudomonadota</taxon>
        <taxon>Betaproteobacteria</taxon>
        <taxon>Burkholderiales</taxon>
        <taxon>Sphaerotilaceae</taxon>
        <taxon>Roseateles</taxon>
    </lineage>
</organism>
<proteinExistence type="predicted"/>
<protein>
    <submittedName>
        <fullName evidence="3">Copper chaperone PCu(A)C</fullName>
    </submittedName>
</protein>
<dbReference type="InterPro" id="IPR007410">
    <property type="entry name" value="LpqE-like"/>
</dbReference>
<keyword evidence="2" id="KW-0732">Signal</keyword>
<accession>A0ABY6B902</accession>
<dbReference type="PANTHER" id="PTHR36302:SF1">
    <property type="entry name" value="COPPER CHAPERONE PCU(A)C"/>
    <property type="match status" value="1"/>
</dbReference>
<dbReference type="Proteomes" id="UP001064933">
    <property type="component" value="Chromosome"/>
</dbReference>
<feature type="compositionally biased region" description="Basic and acidic residues" evidence="1">
    <location>
        <begin position="149"/>
        <end position="160"/>
    </location>
</feature>
<feature type="signal peptide" evidence="2">
    <location>
        <begin position="1"/>
        <end position="21"/>
    </location>
</feature>
<dbReference type="Gene3D" id="2.60.40.1890">
    <property type="entry name" value="PCu(A)C copper chaperone"/>
    <property type="match status" value="1"/>
</dbReference>
<dbReference type="InterPro" id="IPR036182">
    <property type="entry name" value="PCuAC_sf"/>
</dbReference>
<feature type="chain" id="PRO_5045189579" evidence="2">
    <location>
        <begin position="22"/>
        <end position="160"/>
    </location>
</feature>
<keyword evidence="4" id="KW-1185">Reference proteome</keyword>
<feature type="region of interest" description="Disordered" evidence="1">
    <location>
        <begin position="141"/>
        <end position="160"/>
    </location>
</feature>
<dbReference type="PANTHER" id="PTHR36302">
    <property type="entry name" value="BLR7088 PROTEIN"/>
    <property type="match status" value="1"/>
</dbReference>
<evidence type="ECO:0000313" key="4">
    <source>
        <dbReference type="Proteomes" id="UP001064933"/>
    </source>
</evidence>
<sequence>MKLRSLALPALLLSVAGLAQAQVTVTAPWVRATVAQQKATGAFMQLQSAKAVKLVSVSSPAAGIVEVHEMAMDGQVMRMRAVPALDLPAGQSVELKPGSFHVMLMDLKAPIKDGDQVPLTLVFEGADKKRETVQVNAAAKALNSAAQPAKDEHQGHGHKH</sequence>
<reference evidence="3" key="1">
    <citation type="submission" date="2022-10" db="EMBL/GenBank/DDBJ databases">
        <title>Characterization and whole genome sequencing of a new Roseateles species, isolated from fresh water.</title>
        <authorList>
            <person name="Guliayeva D.Y."/>
            <person name="Akhremchuk A.E."/>
            <person name="Sikolenko M.A."/>
            <person name="Valentovich L.N."/>
            <person name="Sidarenka A.V."/>
        </authorList>
    </citation>
    <scope>NUCLEOTIDE SEQUENCE</scope>
    <source>
        <strain evidence="3">BIM B-1768</strain>
    </source>
</reference>
<name>A0ABY6B902_9BURK</name>
<evidence type="ECO:0000313" key="3">
    <source>
        <dbReference type="EMBL" id="UXH79702.1"/>
    </source>
</evidence>
<evidence type="ECO:0000256" key="2">
    <source>
        <dbReference type="SAM" id="SignalP"/>
    </source>
</evidence>
<dbReference type="EMBL" id="CP104562">
    <property type="protein sequence ID" value="UXH79702.1"/>
    <property type="molecule type" value="Genomic_DNA"/>
</dbReference>
<dbReference type="InterPro" id="IPR058248">
    <property type="entry name" value="Lxx211020-like"/>
</dbReference>
<dbReference type="RefSeq" id="WP_261759522.1">
    <property type="nucleotide sequence ID" value="NZ_CP104562.2"/>
</dbReference>